<evidence type="ECO:0000313" key="3">
    <source>
        <dbReference type="Proteomes" id="UP000194127"/>
    </source>
</evidence>
<evidence type="ECO:0000256" key="1">
    <source>
        <dbReference type="SAM" id="Phobius"/>
    </source>
</evidence>
<dbReference type="RefSeq" id="XP_024338410.1">
    <property type="nucleotide sequence ID" value="XM_024477006.1"/>
</dbReference>
<accession>A0A1X6MZG8</accession>
<organism evidence="2 3">
    <name type="scientific">Postia placenta MAD-698-R-SB12</name>
    <dbReference type="NCBI Taxonomy" id="670580"/>
    <lineage>
        <taxon>Eukaryota</taxon>
        <taxon>Fungi</taxon>
        <taxon>Dikarya</taxon>
        <taxon>Basidiomycota</taxon>
        <taxon>Agaricomycotina</taxon>
        <taxon>Agaricomycetes</taxon>
        <taxon>Polyporales</taxon>
        <taxon>Adustoporiaceae</taxon>
        <taxon>Rhodonia</taxon>
    </lineage>
</organism>
<dbReference type="Proteomes" id="UP000194127">
    <property type="component" value="Unassembled WGS sequence"/>
</dbReference>
<feature type="transmembrane region" description="Helical" evidence="1">
    <location>
        <begin position="74"/>
        <end position="94"/>
    </location>
</feature>
<keyword evidence="1" id="KW-0472">Membrane</keyword>
<keyword evidence="3" id="KW-1185">Reference proteome</keyword>
<sequence length="256" mass="28301">MISWVVAVTDMKELQNSRFASVFALLLTGVNSPGAASGCQDVISDELRCVAWRRLFRHTHPCAHVSLQVSKNLYTGQLLSILHVTLWAAIIKGISGISQDSQAFDMASIVCAHSMMLASVMLVAYVASVIAQRKEDDEIEEEYSNSLQKLLNQRAHVLLAVWISSILANMPPFVASQPRHVLIFACPVIQHWVQYSIIHRCVANGTHLRALQAMGESRDSIARSCCRVRESLRAKAPFGRESAPDVEVIALEPIQL</sequence>
<dbReference type="AlphaFoldDB" id="A0A1X6MZG8"/>
<proteinExistence type="predicted"/>
<dbReference type="EMBL" id="KZ110598">
    <property type="protein sequence ID" value="OSX61616.1"/>
    <property type="molecule type" value="Genomic_DNA"/>
</dbReference>
<protein>
    <submittedName>
        <fullName evidence="2">Uncharacterized protein</fullName>
    </submittedName>
</protein>
<name>A0A1X6MZG8_9APHY</name>
<keyword evidence="1" id="KW-0812">Transmembrane</keyword>
<evidence type="ECO:0000313" key="2">
    <source>
        <dbReference type="EMBL" id="OSX61616.1"/>
    </source>
</evidence>
<keyword evidence="1" id="KW-1133">Transmembrane helix</keyword>
<dbReference type="GeneID" id="36321956"/>
<gene>
    <name evidence="2" type="ORF">POSPLADRAFT_1034192</name>
</gene>
<reference evidence="2 3" key="1">
    <citation type="submission" date="2017-04" db="EMBL/GenBank/DDBJ databases">
        <title>Genome Sequence of the Model Brown-Rot Fungus Postia placenta SB12.</title>
        <authorList>
            <consortium name="DOE Joint Genome Institute"/>
            <person name="Gaskell J."/>
            <person name="Kersten P."/>
            <person name="Larrondo L.F."/>
            <person name="Canessa P."/>
            <person name="Martinez D."/>
            <person name="Hibbett D."/>
            <person name="Schmoll M."/>
            <person name="Kubicek C.P."/>
            <person name="Martinez A.T."/>
            <person name="Yadav J."/>
            <person name="Master E."/>
            <person name="Magnuson J.K."/>
            <person name="James T."/>
            <person name="Yaver D."/>
            <person name="Berka R."/>
            <person name="Labutti K."/>
            <person name="Lipzen A."/>
            <person name="Aerts A."/>
            <person name="Barry K."/>
            <person name="Henrissat B."/>
            <person name="Blanchette R."/>
            <person name="Grigoriev I."/>
            <person name="Cullen D."/>
        </authorList>
    </citation>
    <scope>NUCLEOTIDE SEQUENCE [LARGE SCALE GENOMIC DNA]</scope>
    <source>
        <strain evidence="2 3">MAD-698-R-SB12</strain>
    </source>
</reference>
<feature type="transmembrane region" description="Helical" evidence="1">
    <location>
        <begin position="106"/>
        <end position="131"/>
    </location>
</feature>